<proteinExistence type="predicted"/>
<name>S3I8R2_9HYPH</name>
<dbReference type="eggNOG" id="ENOG50314X0">
    <property type="taxonomic scope" value="Bacteria"/>
</dbReference>
<evidence type="ECO:0000313" key="2">
    <source>
        <dbReference type="Proteomes" id="UP000014411"/>
    </source>
</evidence>
<accession>S3I8R2</accession>
<dbReference type="Proteomes" id="UP000014411">
    <property type="component" value="Unassembled WGS sequence"/>
</dbReference>
<evidence type="ECO:0000313" key="1">
    <source>
        <dbReference type="EMBL" id="EPE95738.1"/>
    </source>
</evidence>
<dbReference type="STRING" id="990285.RGCCGE502_22850"/>
<dbReference type="AlphaFoldDB" id="S3I8R2"/>
<reference evidence="1 2" key="1">
    <citation type="journal article" date="2012" name="J. Bacteriol.">
        <title>Genome sequence of Rhizobium grahamii CCGE502, a broad-host-range symbiont with low nodulation competitiveness in Phaseolus vulgaris.</title>
        <authorList>
            <person name="Althabegoiti M.J."/>
            <person name="Lozano L."/>
            <person name="Torres-Tejerizo G."/>
            <person name="Ormeno-Orrillo E."/>
            <person name="Rogel M.A."/>
            <person name="Gonzalez V."/>
            <person name="Martinez-Romero E."/>
        </authorList>
    </citation>
    <scope>NUCLEOTIDE SEQUENCE [LARGE SCALE GENOMIC DNA]</scope>
    <source>
        <strain evidence="1 2">CCGE 502</strain>
    </source>
</reference>
<keyword evidence="2" id="KW-1185">Reference proteome</keyword>
<organism evidence="1 2">
    <name type="scientific">Rhizobium grahamii CCGE 502</name>
    <dbReference type="NCBI Taxonomy" id="990285"/>
    <lineage>
        <taxon>Bacteria</taxon>
        <taxon>Pseudomonadati</taxon>
        <taxon>Pseudomonadota</taxon>
        <taxon>Alphaproteobacteria</taxon>
        <taxon>Hyphomicrobiales</taxon>
        <taxon>Rhizobiaceae</taxon>
        <taxon>Rhizobium/Agrobacterium group</taxon>
        <taxon>Rhizobium</taxon>
    </lineage>
</organism>
<dbReference type="HOGENOM" id="CLU_2156315_0_0_5"/>
<dbReference type="EMBL" id="AEYE02000029">
    <property type="protein sequence ID" value="EPE95738.1"/>
    <property type="molecule type" value="Genomic_DNA"/>
</dbReference>
<comment type="caution">
    <text evidence="1">The sequence shown here is derived from an EMBL/GenBank/DDBJ whole genome shotgun (WGS) entry which is preliminary data.</text>
</comment>
<gene>
    <name evidence="1" type="ORF">RGCCGE502_22850</name>
</gene>
<protein>
    <submittedName>
        <fullName evidence="1">Uncharacterized protein</fullName>
    </submittedName>
</protein>
<sequence length="111" mass="12220">MAEIVTFPRKLRLVSDDFSPSVIEAIEIEMAEARRRNVQRALEHVAIANMDLAVDSLCGKAGLEGLTDDTMAYLAHAMVHVIDALGCRNADLPLRRLLNEAIERMESASAD</sequence>